<dbReference type="PANTHER" id="PTHR19307:SF14">
    <property type="entry name" value="TUMOR PROTEIN D52"/>
    <property type="match status" value="1"/>
</dbReference>
<dbReference type="PANTHER" id="PTHR19307">
    <property type="entry name" value="TUMOR PROTEIN D52"/>
    <property type="match status" value="1"/>
</dbReference>
<proteinExistence type="inferred from homology"/>
<reference evidence="4" key="1">
    <citation type="submission" date="2018-10" db="EMBL/GenBank/DDBJ databases">
        <title>Transcriptome assembly of Aceria tosichella (Wheat curl mite) Type 2.</title>
        <authorList>
            <person name="Scully E.D."/>
            <person name="Geib S.M."/>
            <person name="Palmer N.A."/>
            <person name="Gupta A.K."/>
            <person name="Sarath G."/>
            <person name="Tatineni S."/>
        </authorList>
    </citation>
    <scope>NUCLEOTIDE SEQUENCE</scope>
    <source>
        <strain evidence="4">LincolnNE</strain>
    </source>
</reference>
<evidence type="ECO:0000313" key="4">
    <source>
        <dbReference type="EMBL" id="MDE45200.1"/>
    </source>
</evidence>
<gene>
    <name evidence="4" type="primary">TPD52_1</name>
    <name evidence="4" type="ORF">g.12313</name>
</gene>
<feature type="region of interest" description="Disordered" evidence="3">
    <location>
        <begin position="145"/>
        <end position="177"/>
    </location>
</feature>
<dbReference type="AlphaFoldDB" id="A0A6G1S5J2"/>
<keyword evidence="2" id="KW-0175">Coiled coil</keyword>
<dbReference type="InterPro" id="IPR007327">
    <property type="entry name" value="TPD52"/>
</dbReference>
<sequence>MENLDNPVLESKGSMDESNSSFDLESMDPEQRQRVEEELKTELAKTEEEIQTLRQVLAARIKHSQDLKRKLGIGVWKELTNDLQQGIKNVQETTAYQKTSETVKFAAEKTTDIFGSLGDSIGKKLVDVKNSSAFKSFEERVGSTIGRSGLASTSSNNNNNNNNNSNNTPTVNEAPNE</sequence>
<feature type="compositionally biased region" description="Polar residues" evidence="3">
    <location>
        <begin position="168"/>
        <end position="177"/>
    </location>
</feature>
<name>A0A6G1S5J2_9ACAR</name>
<protein>
    <submittedName>
        <fullName evidence="4">Tumor protein D52</fullName>
    </submittedName>
</protein>
<accession>A0A6G1S5J2</accession>
<feature type="region of interest" description="Disordered" evidence="3">
    <location>
        <begin position="1"/>
        <end position="37"/>
    </location>
</feature>
<evidence type="ECO:0000256" key="1">
    <source>
        <dbReference type="ARBA" id="ARBA00005702"/>
    </source>
</evidence>
<evidence type="ECO:0000256" key="3">
    <source>
        <dbReference type="SAM" id="MobiDB-lite"/>
    </source>
</evidence>
<organism evidence="4">
    <name type="scientific">Aceria tosichella</name>
    <name type="common">wheat curl mite</name>
    <dbReference type="NCBI Taxonomy" id="561515"/>
    <lineage>
        <taxon>Eukaryota</taxon>
        <taxon>Metazoa</taxon>
        <taxon>Ecdysozoa</taxon>
        <taxon>Arthropoda</taxon>
        <taxon>Chelicerata</taxon>
        <taxon>Arachnida</taxon>
        <taxon>Acari</taxon>
        <taxon>Acariformes</taxon>
        <taxon>Trombidiformes</taxon>
        <taxon>Prostigmata</taxon>
        <taxon>Eupodina</taxon>
        <taxon>Eriophyoidea</taxon>
        <taxon>Eriophyidae</taxon>
        <taxon>Eriophyinae</taxon>
        <taxon>Aceriini</taxon>
        <taxon>Aceria</taxon>
    </lineage>
</organism>
<feature type="compositionally biased region" description="Low complexity" evidence="3">
    <location>
        <begin position="154"/>
        <end position="167"/>
    </location>
</feature>
<comment type="similarity">
    <text evidence="1">Belongs to the TPD52 family.</text>
</comment>
<dbReference type="GO" id="GO:0005737">
    <property type="term" value="C:cytoplasm"/>
    <property type="evidence" value="ECO:0007669"/>
    <property type="project" value="TreeGrafter"/>
</dbReference>
<evidence type="ECO:0000256" key="2">
    <source>
        <dbReference type="ARBA" id="ARBA00023054"/>
    </source>
</evidence>
<dbReference type="Pfam" id="PF04201">
    <property type="entry name" value="TPD52"/>
    <property type="match status" value="1"/>
</dbReference>
<dbReference type="EMBL" id="GGYP01000429">
    <property type="protein sequence ID" value="MDE45200.1"/>
    <property type="molecule type" value="Transcribed_RNA"/>
</dbReference>